<dbReference type="Gene3D" id="3.40.50.1860">
    <property type="match status" value="2"/>
</dbReference>
<reference evidence="3" key="1">
    <citation type="submission" date="2021-01" db="EMBL/GenBank/DDBJ databases">
        <title>Whole genome shotgun sequence of Actinocatenispora rupis NBRC 107355.</title>
        <authorList>
            <person name="Komaki H."/>
            <person name="Tamura T."/>
        </authorList>
    </citation>
    <scope>NUCLEOTIDE SEQUENCE</scope>
    <source>
        <strain evidence="3">NBRC 107355</strain>
    </source>
</reference>
<dbReference type="PANTHER" id="PTHR21198">
    <property type="entry name" value="GLUTAMATE RACEMASE"/>
    <property type="match status" value="1"/>
</dbReference>
<sequence>MKTIGLLGGLSSVATAEYYRLLNERVNARLGGHQAPEIVLRSVNFGVFERCIRTAAWDEAAAYLSERARQVERAGADFLLLAANTPHRVAPQIEAAVGIPFVHIVDVTADAARAAGTTKLGLLGTAPVMAPGFYAERFAVGGVEVMVPEPADRDLVHASIFGELTRGVVADATRTEYLRIVDGLVARGAQGLVLGCTELGLLLGPDDVPGLPLFDTTSLHVDRAVELALAD</sequence>
<evidence type="ECO:0000313" key="3">
    <source>
        <dbReference type="EMBL" id="GID10977.1"/>
    </source>
</evidence>
<organism evidence="3 4">
    <name type="scientific">Actinocatenispora rupis</name>
    <dbReference type="NCBI Taxonomy" id="519421"/>
    <lineage>
        <taxon>Bacteria</taxon>
        <taxon>Bacillati</taxon>
        <taxon>Actinomycetota</taxon>
        <taxon>Actinomycetes</taxon>
        <taxon>Micromonosporales</taxon>
        <taxon>Micromonosporaceae</taxon>
        <taxon>Actinocatenispora</taxon>
    </lineage>
</organism>
<dbReference type="InterPro" id="IPR001920">
    <property type="entry name" value="Asp/Glu_race"/>
</dbReference>
<comment type="similarity">
    <text evidence="1">Belongs to the aspartate/glutamate racemases family.</text>
</comment>
<evidence type="ECO:0000256" key="2">
    <source>
        <dbReference type="ARBA" id="ARBA00023235"/>
    </source>
</evidence>
<dbReference type="GO" id="GO:0047661">
    <property type="term" value="F:amino-acid racemase activity"/>
    <property type="evidence" value="ECO:0007669"/>
    <property type="project" value="InterPro"/>
</dbReference>
<dbReference type="PANTHER" id="PTHR21198:SF7">
    <property type="entry name" value="ASPARTATE-GLUTAMATE RACEMASE FAMILY"/>
    <property type="match status" value="1"/>
</dbReference>
<keyword evidence="2" id="KW-0413">Isomerase</keyword>
<dbReference type="Proteomes" id="UP000612808">
    <property type="component" value="Unassembled WGS sequence"/>
</dbReference>
<evidence type="ECO:0000256" key="1">
    <source>
        <dbReference type="ARBA" id="ARBA00007847"/>
    </source>
</evidence>
<dbReference type="Pfam" id="PF01177">
    <property type="entry name" value="Asp_Glu_race"/>
    <property type="match status" value="1"/>
</dbReference>
<gene>
    <name evidence="3" type="ORF">Aru02nite_18660</name>
</gene>
<dbReference type="InterPro" id="IPR004380">
    <property type="entry name" value="Asp_race"/>
</dbReference>
<comment type="caution">
    <text evidence="3">The sequence shown here is derived from an EMBL/GenBank/DDBJ whole genome shotgun (WGS) entry which is preliminary data.</text>
</comment>
<dbReference type="RefSeq" id="WP_203656648.1">
    <property type="nucleotide sequence ID" value="NZ_BAAAZM010000004.1"/>
</dbReference>
<name>A0A8J3J697_9ACTN</name>
<accession>A0A8J3J697</accession>
<dbReference type="EMBL" id="BOMB01000010">
    <property type="protein sequence ID" value="GID10977.1"/>
    <property type="molecule type" value="Genomic_DNA"/>
</dbReference>
<keyword evidence="4" id="KW-1185">Reference proteome</keyword>
<protein>
    <submittedName>
        <fullName evidence="3">Aspartate racemase</fullName>
    </submittedName>
</protein>
<dbReference type="AlphaFoldDB" id="A0A8J3J697"/>
<dbReference type="SUPFAM" id="SSF53681">
    <property type="entry name" value="Aspartate/glutamate racemase"/>
    <property type="match status" value="2"/>
</dbReference>
<evidence type="ECO:0000313" key="4">
    <source>
        <dbReference type="Proteomes" id="UP000612808"/>
    </source>
</evidence>
<dbReference type="NCBIfam" id="TIGR00035">
    <property type="entry name" value="asp_race"/>
    <property type="match status" value="1"/>
</dbReference>
<dbReference type="InterPro" id="IPR015942">
    <property type="entry name" value="Asp/Glu/hydantoin_racemase"/>
</dbReference>
<proteinExistence type="inferred from homology"/>